<dbReference type="AlphaFoldDB" id="A0A1A9I2Q4"/>
<keyword evidence="6" id="KW-1185">Reference proteome</keyword>
<feature type="active site" description="Nucleophile" evidence="3">
    <location>
        <position position="115"/>
    </location>
</feature>
<reference evidence="5 6" key="1">
    <citation type="submission" date="2016-05" db="EMBL/GenBank/DDBJ databases">
        <title>Niabella ginsenosidivorans BS26 whole genome sequencing.</title>
        <authorList>
            <person name="Im W.T."/>
            <person name="Siddiqi M.Z."/>
        </authorList>
    </citation>
    <scope>NUCLEOTIDE SEQUENCE [LARGE SCALE GENOMIC DNA]</scope>
    <source>
        <strain evidence="5 6">BS26</strain>
    </source>
</reference>
<dbReference type="InterPro" id="IPR052369">
    <property type="entry name" value="UG_Glycosaminoglycan_Hydrolase"/>
</dbReference>
<dbReference type="InterPro" id="IPR010905">
    <property type="entry name" value="Glyco_hydro_88"/>
</dbReference>
<comment type="similarity">
    <text evidence="2">Belongs to the glycosyl hydrolase 88 family.</text>
</comment>
<keyword evidence="1 5" id="KW-0378">Hydrolase</keyword>
<evidence type="ECO:0000256" key="1">
    <source>
        <dbReference type="ARBA" id="ARBA00022801"/>
    </source>
</evidence>
<evidence type="ECO:0000256" key="3">
    <source>
        <dbReference type="PIRSR" id="PIRSR610905-1"/>
    </source>
</evidence>
<feature type="binding site" evidence="4">
    <location>
        <position position="250"/>
    </location>
    <ligand>
        <name>substrate</name>
    </ligand>
</feature>
<evidence type="ECO:0000313" key="5">
    <source>
        <dbReference type="EMBL" id="ANH80981.1"/>
    </source>
</evidence>
<dbReference type="InterPro" id="IPR008928">
    <property type="entry name" value="6-hairpin_glycosidase_sf"/>
</dbReference>
<dbReference type="EMBL" id="CP015772">
    <property type="protein sequence ID" value="ANH80981.1"/>
    <property type="molecule type" value="Genomic_DNA"/>
</dbReference>
<protein>
    <submittedName>
        <fullName evidence="5">Glucuronyl hydrolase</fullName>
    </submittedName>
</protein>
<feature type="binding site" evidence="4">
    <location>
        <position position="234"/>
    </location>
    <ligand>
        <name>substrate</name>
    </ligand>
</feature>
<organism evidence="5 6">
    <name type="scientific">Niabella ginsenosidivorans</name>
    <dbReference type="NCBI Taxonomy" id="1176587"/>
    <lineage>
        <taxon>Bacteria</taxon>
        <taxon>Pseudomonadati</taxon>
        <taxon>Bacteroidota</taxon>
        <taxon>Chitinophagia</taxon>
        <taxon>Chitinophagales</taxon>
        <taxon>Chitinophagaceae</taxon>
        <taxon>Niabella</taxon>
    </lineage>
</organism>
<evidence type="ECO:0000256" key="4">
    <source>
        <dbReference type="PIRSR" id="PIRSR610905-2"/>
    </source>
</evidence>
<dbReference type="PANTHER" id="PTHR36845:SF1">
    <property type="entry name" value="HYDROLASE, PUTATIVE (AFU_ORTHOLOGUE AFUA_7G05090)-RELATED"/>
    <property type="match status" value="1"/>
</dbReference>
<dbReference type="Pfam" id="PF07470">
    <property type="entry name" value="Glyco_hydro_88"/>
    <property type="match status" value="1"/>
</dbReference>
<name>A0A1A9I2Q4_9BACT</name>
<evidence type="ECO:0000313" key="6">
    <source>
        <dbReference type="Proteomes" id="UP000077667"/>
    </source>
</evidence>
<dbReference type="PANTHER" id="PTHR36845">
    <property type="entry name" value="HYDROLASE, PUTATIVE (AFU_ORTHOLOGUE AFUA_7G05090)-RELATED"/>
    <property type="match status" value="1"/>
</dbReference>
<dbReference type="InterPro" id="IPR012341">
    <property type="entry name" value="6hp_glycosidase-like_sf"/>
</dbReference>
<dbReference type="SUPFAM" id="SSF48208">
    <property type="entry name" value="Six-hairpin glycosidases"/>
    <property type="match status" value="1"/>
</dbReference>
<gene>
    <name evidence="5" type="ORF">A8C56_08300</name>
</gene>
<dbReference type="KEGG" id="nia:A8C56_08300"/>
<feature type="binding site" evidence="4">
    <location>
        <position position="246"/>
    </location>
    <ligand>
        <name>substrate</name>
    </ligand>
</feature>
<dbReference type="Proteomes" id="UP000077667">
    <property type="component" value="Chromosome"/>
</dbReference>
<feature type="binding site" evidence="4">
    <location>
        <position position="115"/>
    </location>
    <ligand>
        <name>substrate</name>
    </ligand>
</feature>
<dbReference type="RefSeq" id="WP_067754414.1">
    <property type="nucleotide sequence ID" value="NZ_CP015772.1"/>
</dbReference>
<sequence length="395" mass="44711">MKRIFFFGMAIGLLVASLPTWAQKDMRRLIKNNEAFAAAQYKMLMKNVPADKMPRYYDPAKDQLQVSGVDWWTSGFYPGTLWLIYKATGDRELLAAAREKLAIEEPMKYYTGNHDIGFMIFCSFGTAYAITGDPQYKQVVLTAAETATKRYRPGMHAIQSWNKSRQFNAPVIIDNMMNLELLEWAAKNGGSKRLAEIAENHANTTLKNHFRPDGSSYHVVDYDTATGRVLKRVTHQGYADESAWARGQAWALYGFTMMYRFTKKPEYLAQAHKVARFILKNPNLPADKIPYWDFNAPDIPNAPRDVSAAAVTASALLELAQYSNKTQQASYTSDAATMLRSLSTTYRSKPGGSKGFILTQSVGHLPAHSEVNVSLTYADYYFMEALERYKKWVLK</sequence>
<dbReference type="Gene3D" id="1.50.10.10">
    <property type="match status" value="1"/>
</dbReference>
<feature type="active site" description="Proton donor" evidence="3">
    <location>
        <position position="174"/>
    </location>
</feature>
<dbReference type="GO" id="GO:0052757">
    <property type="term" value="F:chondroitin hydrolase activity"/>
    <property type="evidence" value="ECO:0007669"/>
    <property type="project" value="TreeGrafter"/>
</dbReference>
<feature type="binding site" evidence="4">
    <location>
        <position position="174"/>
    </location>
    <ligand>
        <name>substrate</name>
    </ligand>
</feature>
<accession>A0A1A9I2Q4</accession>
<evidence type="ECO:0000256" key="2">
    <source>
        <dbReference type="ARBA" id="ARBA00038358"/>
    </source>
</evidence>
<dbReference type="GO" id="GO:0000272">
    <property type="term" value="P:polysaccharide catabolic process"/>
    <property type="evidence" value="ECO:0007669"/>
    <property type="project" value="TreeGrafter"/>
</dbReference>
<dbReference type="STRING" id="1176587.A8C56_08300"/>
<proteinExistence type="inferred from homology"/>